<keyword evidence="2" id="KW-1185">Reference proteome</keyword>
<name>A0A5B7K511_PORTR</name>
<proteinExistence type="predicted"/>
<dbReference type="AlphaFoldDB" id="A0A5B7K511"/>
<organism evidence="1 2">
    <name type="scientific">Portunus trituberculatus</name>
    <name type="common">Swimming crab</name>
    <name type="synonym">Neptunus trituberculatus</name>
    <dbReference type="NCBI Taxonomy" id="210409"/>
    <lineage>
        <taxon>Eukaryota</taxon>
        <taxon>Metazoa</taxon>
        <taxon>Ecdysozoa</taxon>
        <taxon>Arthropoda</taxon>
        <taxon>Crustacea</taxon>
        <taxon>Multicrustacea</taxon>
        <taxon>Malacostraca</taxon>
        <taxon>Eumalacostraca</taxon>
        <taxon>Eucarida</taxon>
        <taxon>Decapoda</taxon>
        <taxon>Pleocyemata</taxon>
        <taxon>Brachyura</taxon>
        <taxon>Eubrachyura</taxon>
        <taxon>Portunoidea</taxon>
        <taxon>Portunidae</taxon>
        <taxon>Portuninae</taxon>
        <taxon>Portunus</taxon>
    </lineage>
</organism>
<evidence type="ECO:0000313" key="1">
    <source>
        <dbReference type="EMBL" id="MPD05422.1"/>
    </source>
</evidence>
<accession>A0A5B7K511</accession>
<dbReference type="EMBL" id="VSRR010145933">
    <property type="protein sequence ID" value="MPD05422.1"/>
    <property type="molecule type" value="Genomic_DNA"/>
</dbReference>
<comment type="caution">
    <text evidence="1">The sequence shown here is derived from an EMBL/GenBank/DDBJ whole genome shotgun (WGS) entry which is preliminary data.</text>
</comment>
<evidence type="ECO:0000313" key="2">
    <source>
        <dbReference type="Proteomes" id="UP000324222"/>
    </source>
</evidence>
<gene>
    <name evidence="1" type="ORF">E2C01_101162</name>
</gene>
<dbReference type="Proteomes" id="UP000324222">
    <property type="component" value="Unassembled WGS sequence"/>
</dbReference>
<sequence>MQARRGRGSLTVAAGRGGR</sequence>
<reference evidence="1 2" key="1">
    <citation type="submission" date="2019-05" db="EMBL/GenBank/DDBJ databases">
        <title>Another draft genome of Portunus trituberculatus and its Hox gene families provides insights of decapod evolution.</title>
        <authorList>
            <person name="Jeong J.-H."/>
            <person name="Song I."/>
            <person name="Kim S."/>
            <person name="Choi T."/>
            <person name="Kim D."/>
            <person name="Ryu S."/>
            <person name="Kim W."/>
        </authorList>
    </citation>
    <scope>NUCLEOTIDE SEQUENCE [LARGE SCALE GENOMIC DNA]</scope>
    <source>
        <tissue evidence="1">Muscle</tissue>
    </source>
</reference>
<protein>
    <submittedName>
        <fullName evidence="1">Uncharacterized protein</fullName>
    </submittedName>
</protein>